<organism evidence="2 3">
    <name type="scientific">Gymnopilus dilepis</name>
    <dbReference type="NCBI Taxonomy" id="231916"/>
    <lineage>
        <taxon>Eukaryota</taxon>
        <taxon>Fungi</taxon>
        <taxon>Dikarya</taxon>
        <taxon>Basidiomycota</taxon>
        <taxon>Agaricomycotina</taxon>
        <taxon>Agaricomycetes</taxon>
        <taxon>Agaricomycetidae</taxon>
        <taxon>Agaricales</taxon>
        <taxon>Agaricineae</taxon>
        <taxon>Hymenogastraceae</taxon>
        <taxon>Gymnopilus</taxon>
    </lineage>
</organism>
<accession>A0A409XZB9</accession>
<dbReference type="Proteomes" id="UP000284706">
    <property type="component" value="Unassembled WGS sequence"/>
</dbReference>
<sequence length="437" mass="48105">MKIPLAESSFKLDVSGIAGFFGGEEAFAAMSSVHLVRGRRWLGWYNSPGSYFVAKKYGVLARSRIWDGLYPGVNVDPATMLELDGKTGPRYIAVHSGTRLPVTGHLAYLFVNHCNKEPGPIQNEVDSEAPAESDVFLTIANLDTFKQQFQGYPNVPEKSISPFNPFCIIAMGYSLGACVICGIFGDWFCFAMILLGILSNGISCFIIGSGRLQVKGTNPSPNSPPGDGIIEGSGRVILLKGTELSVTTITRAKFYLHYASETRYYDIGWSAAALTTQFLLQLFIIPQGTLFGQIMFLSSLAVSWLYNAYLASLDKEALQTGILTKVLLQEPKIRTIRFPKRTALVVFVAMYTRAEEPRQFLDEMIPNDTAVWRLVKQTITEAIGEENDPEHLLVGLKTDSGAFKALGARDQRLVGDMLKQAGIGYRAAQKILKEKTQ</sequence>
<proteinExistence type="predicted"/>
<dbReference type="InParanoid" id="A0A409XZB9"/>
<dbReference type="OrthoDB" id="2366471at2759"/>
<feature type="transmembrane region" description="Helical" evidence="1">
    <location>
        <begin position="191"/>
        <end position="208"/>
    </location>
</feature>
<gene>
    <name evidence="2" type="ORF">CVT26_004702</name>
</gene>
<evidence type="ECO:0000256" key="1">
    <source>
        <dbReference type="SAM" id="Phobius"/>
    </source>
</evidence>
<dbReference type="AlphaFoldDB" id="A0A409XZB9"/>
<keyword evidence="3" id="KW-1185">Reference proteome</keyword>
<evidence type="ECO:0000313" key="2">
    <source>
        <dbReference type="EMBL" id="PPQ96069.1"/>
    </source>
</evidence>
<name>A0A409XZB9_9AGAR</name>
<feature type="transmembrane region" description="Helical" evidence="1">
    <location>
        <begin position="290"/>
        <end position="309"/>
    </location>
</feature>
<keyword evidence="1" id="KW-0812">Transmembrane</keyword>
<reference evidence="2 3" key="1">
    <citation type="journal article" date="2018" name="Evol. Lett.">
        <title>Horizontal gene cluster transfer increased hallucinogenic mushroom diversity.</title>
        <authorList>
            <person name="Reynolds H.T."/>
            <person name="Vijayakumar V."/>
            <person name="Gluck-Thaler E."/>
            <person name="Korotkin H.B."/>
            <person name="Matheny P.B."/>
            <person name="Slot J.C."/>
        </authorList>
    </citation>
    <scope>NUCLEOTIDE SEQUENCE [LARGE SCALE GENOMIC DNA]</scope>
    <source>
        <strain evidence="2 3">SRW20</strain>
    </source>
</reference>
<keyword evidence="1" id="KW-0472">Membrane</keyword>
<dbReference type="EMBL" id="NHYE01001397">
    <property type="protein sequence ID" value="PPQ96069.1"/>
    <property type="molecule type" value="Genomic_DNA"/>
</dbReference>
<keyword evidence="1" id="KW-1133">Transmembrane helix</keyword>
<comment type="caution">
    <text evidence="2">The sequence shown here is derived from an EMBL/GenBank/DDBJ whole genome shotgun (WGS) entry which is preliminary data.</text>
</comment>
<feature type="transmembrane region" description="Helical" evidence="1">
    <location>
        <begin position="166"/>
        <end position="185"/>
    </location>
</feature>
<protein>
    <submittedName>
        <fullName evidence="2">Uncharacterized protein</fullName>
    </submittedName>
</protein>
<dbReference type="STRING" id="231916.A0A409XZB9"/>
<evidence type="ECO:0000313" key="3">
    <source>
        <dbReference type="Proteomes" id="UP000284706"/>
    </source>
</evidence>